<name>A0ABV6JHU6_9BACL</name>
<evidence type="ECO:0000313" key="2">
    <source>
        <dbReference type="Proteomes" id="UP001589818"/>
    </source>
</evidence>
<sequence length="64" mass="6734">MTVEIHATFPDGTGAREAELKLQALRAVRVTDGGDGSLTVTIGDDLIDRALHLIQQTGGMSDTP</sequence>
<reference evidence="1 2" key="1">
    <citation type="submission" date="2024-09" db="EMBL/GenBank/DDBJ databases">
        <authorList>
            <person name="Sun Q."/>
            <person name="Mori K."/>
        </authorList>
    </citation>
    <scope>NUCLEOTIDE SEQUENCE [LARGE SCALE GENOMIC DNA]</scope>
    <source>
        <strain evidence="1 2">CCM 4839</strain>
    </source>
</reference>
<proteinExistence type="predicted"/>
<dbReference type="RefSeq" id="WP_204816578.1">
    <property type="nucleotide sequence ID" value="NZ_JANHOF010000001.1"/>
</dbReference>
<comment type="caution">
    <text evidence="1">The sequence shown here is derived from an EMBL/GenBank/DDBJ whole genome shotgun (WGS) entry which is preliminary data.</text>
</comment>
<dbReference type="Proteomes" id="UP001589818">
    <property type="component" value="Unassembled WGS sequence"/>
</dbReference>
<evidence type="ECO:0000313" key="1">
    <source>
        <dbReference type="EMBL" id="MFC0395481.1"/>
    </source>
</evidence>
<dbReference type="EMBL" id="JBHLVF010000041">
    <property type="protein sequence ID" value="MFC0395481.1"/>
    <property type="molecule type" value="Genomic_DNA"/>
</dbReference>
<keyword evidence="2" id="KW-1185">Reference proteome</keyword>
<organism evidence="1 2">
    <name type="scientific">Paenibacillus mendelii</name>
    <dbReference type="NCBI Taxonomy" id="206163"/>
    <lineage>
        <taxon>Bacteria</taxon>
        <taxon>Bacillati</taxon>
        <taxon>Bacillota</taxon>
        <taxon>Bacilli</taxon>
        <taxon>Bacillales</taxon>
        <taxon>Paenibacillaceae</taxon>
        <taxon>Paenibacillus</taxon>
    </lineage>
</organism>
<accession>A0ABV6JHU6</accession>
<gene>
    <name evidence="1" type="ORF">ACFFJ8_29450</name>
</gene>
<protein>
    <submittedName>
        <fullName evidence="1">Uncharacterized protein</fullName>
    </submittedName>
</protein>